<feature type="DNA-binding region" description="OmpR/PhoB-type" evidence="2">
    <location>
        <begin position="15"/>
        <end position="113"/>
    </location>
</feature>
<dbReference type="PANTHER" id="PTHR47691">
    <property type="entry name" value="REGULATOR-RELATED"/>
    <property type="match status" value="1"/>
</dbReference>
<dbReference type="GO" id="GO:0006355">
    <property type="term" value="P:regulation of DNA-templated transcription"/>
    <property type="evidence" value="ECO:0007669"/>
    <property type="project" value="InterPro"/>
</dbReference>
<dbReference type="InterPro" id="IPR027417">
    <property type="entry name" value="P-loop_NTPase"/>
</dbReference>
<evidence type="ECO:0000259" key="3">
    <source>
        <dbReference type="PROSITE" id="PS51755"/>
    </source>
</evidence>
<evidence type="ECO:0000256" key="1">
    <source>
        <dbReference type="ARBA" id="ARBA00023125"/>
    </source>
</evidence>
<sequence length="954" mass="102105">MGDARALSRGQACDESQAAFGPYLLAPGRRLLTRQGVPVAVGARALEILIALLSEHGRVLTHRQLVERAWAGLTVEESNLRVAVSGLRKTLGDGEGGARYIENVVGRGYCFVAPVRWLEAEPADASPSIVPAKLRGGSTRLPIPAARVIGRENVVEKLVAALGDRALVTVVGAGGLGKTTVAALVAQALKTRAGVEAVFVDLSATADEAALTKAVAVALGLDGPGRDLEEAILTCLANHRVLLVLDGCEHVVEAVAAFCDRLTRRLDLYRVLATSREALRVEAETVHLLEPLAFPSADGDPSLESQLGYSAVQLFVERAEVSGRRGPWTPVEARLAGDICRRLDGVALAIELVASRVGALGLAGVADLLDDSLGLQWPGRRDAAPRHQTLQALLDWSHDLLGERDRRVLRRLSLFTGLFTLRDAHAVAGEPGDDTLDVANALTSLVDKSLVWTSHGGVGPVQFRLLDTTRVYALAKLTRSQETDVIAERHAGQVLARLTADEVSDNASLFQRGAPLASATVGDVLSALRWAQAARPRDLFVSLGVAAAPLLLSRAMLDECEAWCLRALTALPDERRGGLEELRLLEAVGVARMFGRGNHETVREIIDRGMALAQALGATTEQVHLLAGQHIFLTRIGDFSAALDCGRRCAELCDPVRDPSGAALAQWMLGTSMHLVGDQRLAQEAVERGFGYWAASDADGADFFGYDHKVRAMIVLCRVLWLRGERARSAEMAEAAVAEAKRGGRPVSLCIALIYTATVALWDENWDEAERLVARLIEHAARHGIGPYHGVGLALEGELDIGRGHLRQGVEALGRALERLDREAHRLLSPAFAGSLARGLHALGEGAKAQRRILAALDETKAVGDHYDLPRLYLIASEIAGDDPRASKAYAIQALEAAHASSALSLELAAAMRLWALEGDSAATRQRLEGLWRLAPDHDAPLARRAHALLCATA</sequence>
<dbReference type="CDD" id="cd00383">
    <property type="entry name" value="trans_reg_C"/>
    <property type="match status" value="1"/>
</dbReference>
<dbReference type="PANTHER" id="PTHR47691:SF3">
    <property type="entry name" value="HTH-TYPE TRANSCRIPTIONAL REGULATOR RV0890C-RELATED"/>
    <property type="match status" value="1"/>
</dbReference>
<dbReference type="Pfam" id="PF25872">
    <property type="entry name" value="HTH_77"/>
    <property type="match status" value="1"/>
</dbReference>
<dbReference type="SUPFAM" id="SSF46894">
    <property type="entry name" value="C-terminal effector domain of the bipartite response regulators"/>
    <property type="match status" value="1"/>
</dbReference>
<feature type="domain" description="OmpR/PhoB-type" evidence="3">
    <location>
        <begin position="15"/>
        <end position="113"/>
    </location>
</feature>
<proteinExistence type="predicted"/>
<dbReference type="Pfam" id="PF00486">
    <property type="entry name" value="Trans_reg_C"/>
    <property type="match status" value="1"/>
</dbReference>
<keyword evidence="1 2" id="KW-0238">DNA-binding</keyword>
<dbReference type="AlphaFoldDB" id="B0SVQ0"/>
<dbReference type="GO" id="GO:0003677">
    <property type="term" value="F:DNA binding"/>
    <property type="evidence" value="ECO:0007669"/>
    <property type="project" value="UniProtKB-UniRule"/>
</dbReference>
<dbReference type="EMBL" id="CP000927">
    <property type="protein sequence ID" value="ABZ71518.1"/>
    <property type="molecule type" value="Genomic_DNA"/>
</dbReference>
<dbReference type="GO" id="GO:0000160">
    <property type="term" value="P:phosphorelay signal transduction system"/>
    <property type="evidence" value="ECO:0007669"/>
    <property type="project" value="InterPro"/>
</dbReference>
<dbReference type="HOGENOM" id="CLU_004665_7_0_5"/>
<dbReference type="eggNOG" id="COG3903">
    <property type="taxonomic scope" value="Bacteria"/>
</dbReference>
<dbReference type="STRING" id="366602.Caul_2391"/>
<dbReference type="InterPro" id="IPR011990">
    <property type="entry name" value="TPR-like_helical_dom_sf"/>
</dbReference>
<accession>B0SVQ0</accession>
<dbReference type="PROSITE" id="PS51755">
    <property type="entry name" value="OMPR_PHOB"/>
    <property type="match status" value="1"/>
</dbReference>
<evidence type="ECO:0000256" key="2">
    <source>
        <dbReference type="PROSITE-ProRule" id="PRU01091"/>
    </source>
</evidence>
<name>B0SVQ0_CAUSK</name>
<evidence type="ECO:0000313" key="4">
    <source>
        <dbReference type="EMBL" id="ABZ71518.1"/>
    </source>
</evidence>
<dbReference type="Pfam" id="PF13401">
    <property type="entry name" value="AAA_22"/>
    <property type="match status" value="1"/>
</dbReference>
<dbReference type="SUPFAM" id="SSF52540">
    <property type="entry name" value="P-loop containing nucleoside triphosphate hydrolases"/>
    <property type="match status" value="1"/>
</dbReference>
<dbReference type="KEGG" id="cak:Caul_2391"/>
<dbReference type="PRINTS" id="PR00364">
    <property type="entry name" value="DISEASERSIST"/>
</dbReference>
<dbReference type="GO" id="GO:0016887">
    <property type="term" value="F:ATP hydrolysis activity"/>
    <property type="evidence" value="ECO:0007669"/>
    <property type="project" value="InterPro"/>
</dbReference>
<dbReference type="InterPro" id="IPR058852">
    <property type="entry name" value="HTH_77"/>
</dbReference>
<dbReference type="Gene3D" id="1.25.40.10">
    <property type="entry name" value="Tetratricopeptide repeat domain"/>
    <property type="match status" value="1"/>
</dbReference>
<gene>
    <name evidence="4" type="ordered locus">Caul_2391</name>
</gene>
<dbReference type="SMART" id="SM00862">
    <property type="entry name" value="Trans_reg_C"/>
    <property type="match status" value="1"/>
</dbReference>
<dbReference type="InterPro" id="IPR001867">
    <property type="entry name" value="OmpR/PhoB-type_DNA-bd"/>
</dbReference>
<organism evidence="4">
    <name type="scientific">Caulobacter sp. (strain K31)</name>
    <dbReference type="NCBI Taxonomy" id="366602"/>
    <lineage>
        <taxon>Bacteria</taxon>
        <taxon>Pseudomonadati</taxon>
        <taxon>Pseudomonadota</taxon>
        <taxon>Alphaproteobacteria</taxon>
        <taxon>Caulobacterales</taxon>
        <taxon>Caulobacteraceae</taxon>
        <taxon>Caulobacter</taxon>
    </lineage>
</organism>
<dbReference type="InterPro" id="IPR016032">
    <property type="entry name" value="Sig_transdc_resp-reg_C-effctor"/>
</dbReference>
<dbReference type="Gene3D" id="1.10.10.10">
    <property type="entry name" value="Winged helix-like DNA-binding domain superfamily/Winged helix DNA-binding domain"/>
    <property type="match status" value="1"/>
</dbReference>
<reference evidence="4" key="1">
    <citation type="submission" date="2008-01" db="EMBL/GenBank/DDBJ databases">
        <title>Complete sequence of chromosome of Caulobacter sp. K31.</title>
        <authorList>
            <consortium name="US DOE Joint Genome Institute"/>
            <person name="Copeland A."/>
            <person name="Lucas S."/>
            <person name="Lapidus A."/>
            <person name="Barry K."/>
            <person name="Glavina del Rio T."/>
            <person name="Dalin E."/>
            <person name="Tice H."/>
            <person name="Pitluck S."/>
            <person name="Bruce D."/>
            <person name="Goodwin L."/>
            <person name="Thompson L.S."/>
            <person name="Brettin T."/>
            <person name="Detter J.C."/>
            <person name="Han C."/>
            <person name="Schmutz J."/>
            <person name="Larimer F."/>
            <person name="Land M."/>
            <person name="Hauser L."/>
            <person name="Kyrpides N."/>
            <person name="Kim E."/>
            <person name="Stephens C."/>
            <person name="Richardson P."/>
        </authorList>
    </citation>
    <scope>NUCLEOTIDE SEQUENCE [LARGE SCALE GENOMIC DNA]</scope>
    <source>
        <strain evidence="4">K31</strain>
    </source>
</reference>
<dbReference type="InterPro" id="IPR036388">
    <property type="entry name" value="WH-like_DNA-bd_sf"/>
</dbReference>
<dbReference type="Gene3D" id="3.40.50.300">
    <property type="entry name" value="P-loop containing nucleotide triphosphate hydrolases"/>
    <property type="match status" value="1"/>
</dbReference>
<dbReference type="InterPro" id="IPR049945">
    <property type="entry name" value="AAA_22"/>
</dbReference>
<protein>
    <submittedName>
        <fullName evidence="4">Transcriptional regulator, winged helix family</fullName>
    </submittedName>
</protein>
<dbReference type="eggNOG" id="COG3710">
    <property type="taxonomic scope" value="Bacteria"/>
</dbReference>
<dbReference type="OrthoDB" id="4473689at2"/>